<dbReference type="EMBL" id="BK014885">
    <property type="protein sequence ID" value="DAD80673.1"/>
    <property type="molecule type" value="Genomic_DNA"/>
</dbReference>
<reference evidence="1" key="1">
    <citation type="journal article" date="2021" name="Proc. Natl. Acad. Sci. U.S.A.">
        <title>A Catalog of Tens of Thousands of Viruses from Human Metagenomes Reveals Hidden Associations with Chronic Diseases.</title>
        <authorList>
            <person name="Tisza M.J."/>
            <person name="Buck C.B."/>
        </authorList>
    </citation>
    <scope>NUCLEOTIDE SEQUENCE</scope>
    <source>
        <strain evidence="1">CtS1E53</strain>
    </source>
</reference>
<sequence length="108" mass="11817">MSDLIERKEAIEAIKKYGKDAISAGRKHIDQVDDIVELCNMLAALPAVDAAPVVHGRWIPRKGKWFSYFQCSVCGEKISYPTADGKALTNYCPNCGAKMGGEEEPNGK</sequence>
<name>A0A8S5MEA7_9CAUD</name>
<proteinExistence type="predicted"/>
<protein>
    <submittedName>
        <fullName evidence="1">Transcription initiation factor IIE, alpha FINGER, Transcription</fullName>
    </submittedName>
</protein>
<evidence type="ECO:0000313" key="1">
    <source>
        <dbReference type="EMBL" id="DAD80673.1"/>
    </source>
</evidence>
<organism evidence="1">
    <name type="scientific">Siphoviridae sp. ctS1E53</name>
    <dbReference type="NCBI Taxonomy" id="2826340"/>
    <lineage>
        <taxon>Viruses</taxon>
        <taxon>Duplodnaviria</taxon>
        <taxon>Heunggongvirae</taxon>
        <taxon>Uroviricota</taxon>
        <taxon>Caudoviricetes</taxon>
    </lineage>
</organism>
<accession>A0A8S5MEA7</accession>